<proteinExistence type="predicted"/>
<dbReference type="PANTHER" id="PTHR41786:SF1">
    <property type="entry name" value="6-HYDROXYMETHYLPTERIN DIPHOSPHOKINASE MPTE-LIKE DOMAIN-CONTAINING PROTEIN"/>
    <property type="match status" value="1"/>
</dbReference>
<feature type="domain" description="6-hydroxymethylpterin diphosphokinase MptE-like" evidence="1">
    <location>
        <begin position="210"/>
        <end position="376"/>
    </location>
</feature>
<gene>
    <name evidence="2" type="ORF">AAIG11_09970</name>
</gene>
<dbReference type="InterPro" id="IPR002826">
    <property type="entry name" value="MptE-like"/>
</dbReference>
<name>A0ABU9VUI0_9CLOT</name>
<dbReference type="Proteomes" id="UP001407405">
    <property type="component" value="Unassembled WGS sequence"/>
</dbReference>
<reference evidence="2 3" key="1">
    <citation type="submission" date="2024-04" db="EMBL/GenBank/DDBJ databases">
        <title>Genome sequencing and metabolic network reconstruction of aminoacids and betaine degradation by Anoxynatronum sibiricum.</title>
        <authorList>
            <person name="Detkova E.N."/>
            <person name="Boltjanskaja Y.V."/>
            <person name="Mardanov A.V."/>
            <person name="Kevbrin V."/>
        </authorList>
    </citation>
    <scope>NUCLEOTIDE SEQUENCE [LARGE SCALE GENOMIC DNA]</scope>
    <source>
        <strain evidence="2 3">Z-7981</strain>
    </source>
</reference>
<sequence>MSSQYTQNLHRLKDRLNPDEYGQITRILKNTQASLGDSLHPSDYQVALSKKTGAPIPIIKCADTVYYHSRYDPEKEGITWAANHATPGVETYIVFGMGFGYHIDALSMMARGAKIIVIESDPRLLMRCLHEKSLEALLSNPSISIHLVTQLPAIASTISLYANEANAKLLIYPPALKILDPSLNSLKEILHQYQHQLTNINQDLSFLHRNFAENILHCDGYAAELNQILKNVPLILVSAGPSLDHTIHTIHEAKRYALVLSVGRATKALLKEGITPDFTMITDGQSFVYRNQLQGLGLEIPLIGLSTCDQNAFLRHQGSRLMVFQKGHPPAEHTASQLGLPLNETGGSVATAALDVAIRWGCNPIILTGQDLALLNGQTHSSAASSRIIKHQEMLTKITGYHGDLVYTTNNLNSYRHWIESRIHREPQLQCINATEGGARIKGTWQLTMKEVLQKHLKPHSLATRMQSIQQLPVWAGEVIAHRVAQETFHLQTMTFTVKFRNQGSE</sequence>
<dbReference type="PANTHER" id="PTHR41786">
    <property type="entry name" value="MOTILITY ACCESSORY FACTOR MAF"/>
    <property type="match status" value="1"/>
</dbReference>
<keyword evidence="3" id="KW-1185">Reference proteome</keyword>
<comment type="caution">
    <text evidence="2">The sequence shown here is derived from an EMBL/GenBank/DDBJ whole genome shotgun (WGS) entry which is preliminary data.</text>
</comment>
<evidence type="ECO:0000313" key="2">
    <source>
        <dbReference type="EMBL" id="MEN1760802.1"/>
    </source>
</evidence>
<dbReference type="EMBL" id="JBCITM010000009">
    <property type="protein sequence ID" value="MEN1760802.1"/>
    <property type="molecule type" value="Genomic_DNA"/>
</dbReference>
<accession>A0ABU9VUI0</accession>
<dbReference type="Pfam" id="PF01973">
    <property type="entry name" value="MptE-like"/>
    <property type="match status" value="1"/>
</dbReference>
<protein>
    <submittedName>
        <fullName evidence="2">6-hydroxymethylpterin diphosphokinase MptE-like protein</fullName>
    </submittedName>
</protein>
<evidence type="ECO:0000259" key="1">
    <source>
        <dbReference type="Pfam" id="PF01973"/>
    </source>
</evidence>
<organism evidence="2 3">
    <name type="scientific">Anoxynatronum sibiricum</name>
    <dbReference type="NCBI Taxonomy" id="210623"/>
    <lineage>
        <taxon>Bacteria</taxon>
        <taxon>Bacillati</taxon>
        <taxon>Bacillota</taxon>
        <taxon>Clostridia</taxon>
        <taxon>Eubacteriales</taxon>
        <taxon>Clostridiaceae</taxon>
        <taxon>Anoxynatronum</taxon>
    </lineage>
</organism>
<evidence type="ECO:0000313" key="3">
    <source>
        <dbReference type="Proteomes" id="UP001407405"/>
    </source>
</evidence>